<organism evidence="1 2">
    <name type="scientific">Segatella copri</name>
    <dbReference type="NCBI Taxonomy" id="165179"/>
    <lineage>
        <taxon>Bacteria</taxon>
        <taxon>Pseudomonadati</taxon>
        <taxon>Bacteroidota</taxon>
        <taxon>Bacteroidia</taxon>
        <taxon>Bacteroidales</taxon>
        <taxon>Prevotellaceae</taxon>
        <taxon>Segatella</taxon>
    </lineage>
</organism>
<proteinExistence type="predicted"/>
<comment type="caution">
    <text evidence="1">The sequence shown here is derived from an EMBL/GenBank/DDBJ whole genome shotgun (WGS) entry which is preliminary data.</text>
</comment>
<name>A0AAW4N8I4_9BACT</name>
<evidence type="ECO:0000313" key="2">
    <source>
        <dbReference type="Proteomes" id="UP001196316"/>
    </source>
</evidence>
<dbReference type="RefSeq" id="WP_217326665.1">
    <property type="nucleotide sequence ID" value="NZ_JAHOEK010000023.1"/>
</dbReference>
<dbReference type="EMBL" id="JAHOEP010000024">
    <property type="protein sequence ID" value="MBV3408659.1"/>
    <property type="molecule type" value="Genomic_DNA"/>
</dbReference>
<sequence length="184" mass="20646">MAAMIIETKIENLVPDDLNANKGTEYGQHLIENSLRKFGAGRSILIDRNNRIIAGNKTIENAANIGLDNVIVVETDGNQIVAVKRKDIDLDSEKGREMALADNATSDANLQWDENAIENITARWNDIKPEDWGIDLSHPEEEEEKEDVKKELSTKLVVQCPNVSQLSLLYSELQDRGFICELKE</sequence>
<evidence type="ECO:0000313" key="1">
    <source>
        <dbReference type="EMBL" id="MBV3408659.1"/>
    </source>
</evidence>
<gene>
    <name evidence="1" type="ORF">KSW80_09655</name>
</gene>
<protein>
    <recommendedName>
        <fullName evidence="3">ParB/Sulfiredoxin domain-containing protein</fullName>
    </recommendedName>
</protein>
<dbReference type="AlphaFoldDB" id="A0AAW4N8I4"/>
<reference evidence="1" key="1">
    <citation type="submission" date="2021-06" db="EMBL/GenBank/DDBJ databases">
        <title>Collection of gut derived symbiotic bacterial strains cultured from healthy donors.</title>
        <authorList>
            <person name="Lin H."/>
            <person name="Littmann E."/>
            <person name="Pamer E.G."/>
        </authorList>
    </citation>
    <scope>NUCLEOTIDE SEQUENCE</scope>
    <source>
        <strain evidence="1">MSK.21.60</strain>
    </source>
</reference>
<accession>A0AAW4N8I4</accession>
<dbReference type="Proteomes" id="UP001196316">
    <property type="component" value="Unassembled WGS sequence"/>
</dbReference>
<evidence type="ECO:0008006" key="3">
    <source>
        <dbReference type="Google" id="ProtNLM"/>
    </source>
</evidence>